<name>A0AAD8PTJ6_9PEZI</name>
<accession>A0AAD8PTJ6</accession>
<dbReference type="AlphaFoldDB" id="A0AAD8PTJ6"/>
<comment type="caution">
    <text evidence="1">The sequence shown here is derived from an EMBL/GenBank/DDBJ whole genome shotgun (WGS) entry which is preliminary data.</text>
</comment>
<reference evidence="1" key="1">
    <citation type="submission" date="2021-06" db="EMBL/GenBank/DDBJ databases">
        <title>Comparative genomics, transcriptomics and evolutionary studies reveal genomic signatures of adaptation to plant cell wall in hemibiotrophic fungi.</title>
        <authorList>
            <consortium name="DOE Joint Genome Institute"/>
            <person name="Baroncelli R."/>
            <person name="Diaz J.F."/>
            <person name="Benocci T."/>
            <person name="Peng M."/>
            <person name="Battaglia E."/>
            <person name="Haridas S."/>
            <person name="Andreopoulos W."/>
            <person name="Labutti K."/>
            <person name="Pangilinan J."/>
            <person name="Floch G.L."/>
            <person name="Makela M.R."/>
            <person name="Henrissat B."/>
            <person name="Grigoriev I.V."/>
            <person name="Crouch J.A."/>
            <person name="De Vries R.P."/>
            <person name="Sukno S.A."/>
            <person name="Thon M.R."/>
        </authorList>
    </citation>
    <scope>NUCLEOTIDE SEQUENCE</scope>
    <source>
        <strain evidence="1">CBS 125086</strain>
    </source>
</reference>
<dbReference type="EMBL" id="JAHLJV010000062">
    <property type="protein sequence ID" value="KAK1579778.1"/>
    <property type="molecule type" value="Genomic_DNA"/>
</dbReference>
<dbReference type="GeneID" id="85436762"/>
<evidence type="ECO:0000313" key="2">
    <source>
        <dbReference type="Proteomes" id="UP001230504"/>
    </source>
</evidence>
<gene>
    <name evidence="1" type="ORF">LY79DRAFT_335016</name>
</gene>
<sequence length="278" mass="30819">MPKGKVSRTADYVCQWPTVAIATMILVPAESLLQVDGFLGVGFRSIRMTRQLVKLRHGFRRGGSLDTGRAYRMYAHHLVTRMKHEWIKLVMFSPSWEPTLYIVMRTGMAMARRRRKYHYVGTREFALPNLACNALTSRNEESSAIGCAKVSTVAATEAGSRRSGSESPRIRMSNVGAARPRKSPWCLGNIHLAMDVRRSATHVVDRAIVPQCSERCSDTMTRPTVLVMIGRAQNPLFMQGCMAGLVGFGVSASWQDGEAESPRQMRLANLDANGVQCG</sequence>
<evidence type="ECO:0000313" key="1">
    <source>
        <dbReference type="EMBL" id="KAK1579778.1"/>
    </source>
</evidence>
<dbReference type="RefSeq" id="XP_060410881.1">
    <property type="nucleotide sequence ID" value="XM_060552522.1"/>
</dbReference>
<keyword evidence="2" id="KW-1185">Reference proteome</keyword>
<organism evidence="1 2">
    <name type="scientific">Colletotrichum navitas</name>
    <dbReference type="NCBI Taxonomy" id="681940"/>
    <lineage>
        <taxon>Eukaryota</taxon>
        <taxon>Fungi</taxon>
        <taxon>Dikarya</taxon>
        <taxon>Ascomycota</taxon>
        <taxon>Pezizomycotina</taxon>
        <taxon>Sordariomycetes</taxon>
        <taxon>Hypocreomycetidae</taxon>
        <taxon>Glomerellales</taxon>
        <taxon>Glomerellaceae</taxon>
        <taxon>Colletotrichum</taxon>
        <taxon>Colletotrichum graminicola species complex</taxon>
    </lineage>
</organism>
<dbReference type="Proteomes" id="UP001230504">
    <property type="component" value="Unassembled WGS sequence"/>
</dbReference>
<protein>
    <submittedName>
        <fullName evidence="1">Uncharacterized protein</fullName>
    </submittedName>
</protein>
<proteinExistence type="predicted"/>